<keyword evidence="2" id="KW-1185">Reference proteome</keyword>
<dbReference type="Proteomes" id="UP001251528">
    <property type="component" value="Unassembled WGS sequence"/>
</dbReference>
<dbReference type="PANTHER" id="PTHR47657:SF7">
    <property type="entry name" value="STEROL REGULATORY ELEMENT-BINDING PROTEIN ECM22"/>
    <property type="match status" value="1"/>
</dbReference>
<evidence type="ECO:0000313" key="2">
    <source>
        <dbReference type="Proteomes" id="UP001251528"/>
    </source>
</evidence>
<protein>
    <submittedName>
        <fullName evidence="1">Uncharacterized protein</fullName>
    </submittedName>
</protein>
<reference evidence="1" key="1">
    <citation type="submission" date="2023-06" db="EMBL/GenBank/DDBJ databases">
        <title>Conoideocrella luteorostrata (Hypocreales: Clavicipitaceae), a potential biocontrol fungus for elongate hemlock scale in United States Christmas tree production areas.</title>
        <authorList>
            <person name="Barrett H."/>
            <person name="Lovett B."/>
            <person name="Macias A.M."/>
            <person name="Stajich J.E."/>
            <person name="Kasson M.T."/>
        </authorList>
    </citation>
    <scope>NUCLEOTIDE SEQUENCE</scope>
    <source>
        <strain evidence="1">ARSEF 14590</strain>
    </source>
</reference>
<dbReference type="AlphaFoldDB" id="A0AAJ0CD70"/>
<organism evidence="1 2">
    <name type="scientific">Conoideocrella luteorostrata</name>
    <dbReference type="NCBI Taxonomy" id="1105319"/>
    <lineage>
        <taxon>Eukaryota</taxon>
        <taxon>Fungi</taxon>
        <taxon>Dikarya</taxon>
        <taxon>Ascomycota</taxon>
        <taxon>Pezizomycotina</taxon>
        <taxon>Sordariomycetes</taxon>
        <taxon>Hypocreomycetidae</taxon>
        <taxon>Hypocreales</taxon>
        <taxon>Clavicipitaceae</taxon>
        <taxon>Conoideocrella</taxon>
    </lineage>
</organism>
<evidence type="ECO:0000313" key="1">
    <source>
        <dbReference type="EMBL" id="KAK2589713.1"/>
    </source>
</evidence>
<proteinExistence type="predicted"/>
<dbReference type="InterPro" id="IPR052400">
    <property type="entry name" value="Zn2-C6_fungal_TF"/>
</dbReference>
<gene>
    <name evidence="1" type="ORF">QQS21_012610</name>
</gene>
<dbReference type="GO" id="GO:0000981">
    <property type="term" value="F:DNA-binding transcription factor activity, RNA polymerase II-specific"/>
    <property type="evidence" value="ECO:0007669"/>
    <property type="project" value="TreeGrafter"/>
</dbReference>
<sequence>MSTLSLPEVWPTVLRQAFDEEFIMSTILCVAAAHLAVLSPQEPKYSSAKSQLLPKSLRLLRLGLSRPITKQTCDALAGTTVLVNYISWCNLDFLAEQHISHHPGGSDTTTGLDLSQDQLFLLSPGVLQVYLQGLPVFIEHDSVFLTIGKQHPRINIENVLAARGEDATRFVEPFMKMWDDPRYMTCSAPAGDQASSDTPFRRTWSFFSEVESELYRTYDTSSRPKDVMLVYYGNTPEETRDAILRVQSAKNSNAAGDIPTPESQPGEVALGEQALIPRRTAFERVVRRLSPLLSCLSAPQGSANAFPGAPMPRQADLQRLIFTFPVFCCGAMLELVAAGDARTLIMLYHFYRAVRILLPTEESWWAGERSRHLEGLILAELKARGYDACLR</sequence>
<accession>A0AAJ0CD70</accession>
<name>A0AAJ0CD70_9HYPO</name>
<dbReference type="EMBL" id="JASWJB010000573">
    <property type="protein sequence ID" value="KAK2589713.1"/>
    <property type="molecule type" value="Genomic_DNA"/>
</dbReference>
<dbReference type="PANTHER" id="PTHR47657">
    <property type="entry name" value="STEROL REGULATORY ELEMENT-BINDING PROTEIN ECM22"/>
    <property type="match status" value="1"/>
</dbReference>
<comment type="caution">
    <text evidence="1">The sequence shown here is derived from an EMBL/GenBank/DDBJ whole genome shotgun (WGS) entry which is preliminary data.</text>
</comment>